<sequence length="129" mass="15428">MLKTKNDQEFVLEFMSDGKVHLYKAEYGLDKERVPDVTDVIRMRDEMGMEWSWIMQRHGQIVPKNNQVTPNEARKQVQRRVGRDYDIIRTDPHNAQEEMRKYFGVEVKNDYLAEGYDKVDDEDEEDDLQ</sequence>
<reference evidence="1" key="1">
    <citation type="submission" date="2022-11" db="UniProtKB">
        <authorList>
            <consortium name="EnsemblMetazoa"/>
        </authorList>
    </citation>
    <scope>IDENTIFICATION</scope>
</reference>
<dbReference type="KEGG" id="epa:110232587"/>
<proteinExistence type="predicted"/>
<name>A0A913WSK1_EXADI</name>
<dbReference type="AlphaFoldDB" id="A0A913WSK1"/>
<dbReference type="RefSeq" id="XP_020893463.1">
    <property type="nucleotide sequence ID" value="XM_021037804.2"/>
</dbReference>
<dbReference type="EnsemblMetazoa" id="XM_021037804.2">
    <property type="protein sequence ID" value="XP_020893463.1"/>
    <property type="gene ID" value="LOC110232587"/>
</dbReference>
<evidence type="ECO:0000313" key="2">
    <source>
        <dbReference type="Proteomes" id="UP000887567"/>
    </source>
</evidence>
<dbReference type="OrthoDB" id="5946957at2759"/>
<accession>A0A913WSK1</accession>
<dbReference type="Proteomes" id="UP000887567">
    <property type="component" value="Unplaced"/>
</dbReference>
<keyword evidence="2" id="KW-1185">Reference proteome</keyword>
<dbReference type="GeneID" id="110232587"/>
<organism evidence="1 2">
    <name type="scientific">Exaiptasia diaphana</name>
    <name type="common">Tropical sea anemone</name>
    <name type="synonym">Aiptasia pulchella</name>
    <dbReference type="NCBI Taxonomy" id="2652724"/>
    <lineage>
        <taxon>Eukaryota</taxon>
        <taxon>Metazoa</taxon>
        <taxon>Cnidaria</taxon>
        <taxon>Anthozoa</taxon>
        <taxon>Hexacorallia</taxon>
        <taxon>Actiniaria</taxon>
        <taxon>Aiptasiidae</taxon>
        <taxon>Exaiptasia</taxon>
    </lineage>
</organism>
<evidence type="ECO:0000313" key="1">
    <source>
        <dbReference type="EnsemblMetazoa" id="XP_020893463.1"/>
    </source>
</evidence>
<protein>
    <submittedName>
        <fullName evidence="1">Uncharacterized protein</fullName>
    </submittedName>
</protein>